<dbReference type="InterPro" id="IPR023198">
    <property type="entry name" value="PGP-like_dom2"/>
</dbReference>
<organism evidence="1 2">
    <name type="scientific">Ornatilinea apprima</name>
    <dbReference type="NCBI Taxonomy" id="1134406"/>
    <lineage>
        <taxon>Bacteria</taxon>
        <taxon>Bacillati</taxon>
        <taxon>Chloroflexota</taxon>
        <taxon>Anaerolineae</taxon>
        <taxon>Anaerolineales</taxon>
        <taxon>Anaerolineaceae</taxon>
        <taxon>Ornatilinea</taxon>
    </lineage>
</organism>
<gene>
    <name evidence="1" type="ORF">ADN00_02300</name>
</gene>
<protein>
    <recommendedName>
        <fullName evidence="3">HAD family hydrolase</fullName>
    </recommendedName>
</protein>
<dbReference type="STRING" id="1134406.ADN00_02300"/>
<dbReference type="RefSeq" id="WP_075061345.1">
    <property type="nucleotide sequence ID" value="NZ_LGCL01000010.1"/>
</dbReference>
<dbReference type="InterPro" id="IPR006439">
    <property type="entry name" value="HAD-SF_hydro_IA"/>
</dbReference>
<dbReference type="InterPro" id="IPR050155">
    <property type="entry name" value="HAD-like_hydrolase_sf"/>
</dbReference>
<dbReference type="GO" id="GO:0008967">
    <property type="term" value="F:phosphoglycolate phosphatase activity"/>
    <property type="evidence" value="ECO:0007669"/>
    <property type="project" value="TreeGrafter"/>
</dbReference>
<dbReference type="InterPro" id="IPR041492">
    <property type="entry name" value="HAD_2"/>
</dbReference>
<dbReference type="PANTHER" id="PTHR43434">
    <property type="entry name" value="PHOSPHOGLYCOLATE PHOSPHATASE"/>
    <property type="match status" value="1"/>
</dbReference>
<dbReference type="Gene3D" id="1.10.150.240">
    <property type="entry name" value="Putative phosphatase, domain 2"/>
    <property type="match status" value="1"/>
</dbReference>
<dbReference type="SFLD" id="SFLDG01129">
    <property type="entry name" value="C1.5:_HAD__Beta-PGM__Phosphata"/>
    <property type="match status" value="1"/>
</dbReference>
<sequence length="237" mass="26511">MADALIQPPGIDFSRVRALCFDVDGTLSDTDDLWAHRISTALTPVKWLAPRWDARAFARWMIIGLETPGNLLYHWMDRLHFDDELAVIYNRLAHLNRKKAPRKFWIIPQVMEMLSALRSAYPMSVVSARDQISTHAFLRQFDLLPHFQTVVTSQTCQYTKPFPDPIVHAAKAMGVHPEECLMIGDTTVDILAGKAAGAQTVGVLCGFGKEDELRRAGADLILPTTADLVPYLLQPSS</sequence>
<dbReference type="PANTHER" id="PTHR43434:SF1">
    <property type="entry name" value="PHOSPHOGLYCOLATE PHOSPHATASE"/>
    <property type="match status" value="1"/>
</dbReference>
<accession>A0A0P6XIE5</accession>
<comment type="caution">
    <text evidence="1">The sequence shown here is derived from an EMBL/GenBank/DDBJ whole genome shotgun (WGS) entry which is preliminary data.</text>
</comment>
<dbReference type="InterPro" id="IPR023214">
    <property type="entry name" value="HAD_sf"/>
</dbReference>
<dbReference type="OrthoDB" id="9792518at2"/>
<dbReference type="GO" id="GO:0006281">
    <property type="term" value="P:DNA repair"/>
    <property type="evidence" value="ECO:0007669"/>
    <property type="project" value="TreeGrafter"/>
</dbReference>
<dbReference type="SFLD" id="SFLDS00003">
    <property type="entry name" value="Haloacid_Dehalogenase"/>
    <property type="match status" value="1"/>
</dbReference>
<dbReference type="AlphaFoldDB" id="A0A0P6XIE5"/>
<reference evidence="1 2" key="1">
    <citation type="submission" date="2015-07" db="EMBL/GenBank/DDBJ databases">
        <title>Genome sequence of Ornatilinea apprima DSM 23815.</title>
        <authorList>
            <person name="Hemp J."/>
            <person name="Ward L.M."/>
            <person name="Pace L.A."/>
            <person name="Fischer W.W."/>
        </authorList>
    </citation>
    <scope>NUCLEOTIDE SEQUENCE [LARGE SCALE GENOMIC DNA]</scope>
    <source>
        <strain evidence="1 2">P3M-1</strain>
    </source>
</reference>
<dbReference type="EMBL" id="LGCL01000010">
    <property type="protein sequence ID" value="KPL79651.1"/>
    <property type="molecule type" value="Genomic_DNA"/>
</dbReference>
<proteinExistence type="predicted"/>
<keyword evidence="2" id="KW-1185">Reference proteome</keyword>
<dbReference type="InterPro" id="IPR036412">
    <property type="entry name" value="HAD-like_sf"/>
</dbReference>
<evidence type="ECO:0000313" key="1">
    <source>
        <dbReference type="EMBL" id="KPL79651.1"/>
    </source>
</evidence>
<dbReference type="NCBIfam" id="TIGR01549">
    <property type="entry name" value="HAD-SF-IA-v1"/>
    <property type="match status" value="1"/>
</dbReference>
<evidence type="ECO:0000313" key="2">
    <source>
        <dbReference type="Proteomes" id="UP000050417"/>
    </source>
</evidence>
<name>A0A0P6XIE5_9CHLR</name>
<dbReference type="SFLD" id="SFLDG01135">
    <property type="entry name" value="C1.5.6:_HAD__Beta-PGM__Phospha"/>
    <property type="match status" value="1"/>
</dbReference>
<dbReference type="Proteomes" id="UP000050417">
    <property type="component" value="Unassembled WGS sequence"/>
</dbReference>
<dbReference type="NCBIfam" id="TIGR01509">
    <property type="entry name" value="HAD-SF-IA-v3"/>
    <property type="match status" value="1"/>
</dbReference>
<dbReference type="SUPFAM" id="SSF56784">
    <property type="entry name" value="HAD-like"/>
    <property type="match status" value="1"/>
</dbReference>
<dbReference type="Pfam" id="PF13419">
    <property type="entry name" value="HAD_2"/>
    <property type="match status" value="1"/>
</dbReference>
<evidence type="ECO:0008006" key="3">
    <source>
        <dbReference type="Google" id="ProtNLM"/>
    </source>
</evidence>
<dbReference type="Gene3D" id="3.40.50.1000">
    <property type="entry name" value="HAD superfamily/HAD-like"/>
    <property type="match status" value="1"/>
</dbReference>